<proteinExistence type="predicted"/>
<keyword evidence="3" id="KW-1185">Reference proteome</keyword>
<protein>
    <submittedName>
        <fullName evidence="2">Uncharacterized protein</fullName>
    </submittedName>
</protein>
<evidence type="ECO:0000256" key="1">
    <source>
        <dbReference type="SAM" id="MobiDB-lite"/>
    </source>
</evidence>
<accession>A0A9P6DRE6</accession>
<feature type="region of interest" description="Disordered" evidence="1">
    <location>
        <begin position="342"/>
        <end position="385"/>
    </location>
</feature>
<evidence type="ECO:0000313" key="2">
    <source>
        <dbReference type="EMBL" id="KAF9507505.1"/>
    </source>
</evidence>
<feature type="compositionally biased region" description="Low complexity" evidence="1">
    <location>
        <begin position="103"/>
        <end position="116"/>
    </location>
</feature>
<feature type="compositionally biased region" description="Polar residues" evidence="1">
    <location>
        <begin position="308"/>
        <end position="330"/>
    </location>
</feature>
<feature type="region of interest" description="Disordered" evidence="1">
    <location>
        <begin position="234"/>
        <end position="256"/>
    </location>
</feature>
<feature type="compositionally biased region" description="Basic and acidic residues" evidence="1">
    <location>
        <begin position="67"/>
        <end position="76"/>
    </location>
</feature>
<gene>
    <name evidence="2" type="ORF">BS47DRAFT_1351538</name>
</gene>
<name>A0A9P6DRE6_9AGAM</name>
<feature type="region of interest" description="Disordered" evidence="1">
    <location>
        <begin position="298"/>
        <end position="330"/>
    </location>
</feature>
<feature type="region of interest" description="Disordered" evidence="1">
    <location>
        <begin position="61"/>
        <end position="116"/>
    </location>
</feature>
<reference evidence="2" key="1">
    <citation type="journal article" date="2020" name="Nat. Commun.">
        <title>Large-scale genome sequencing of mycorrhizal fungi provides insights into the early evolution of symbiotic traits.</title>
        <authorList>
            <person name="Miyauchi S."/>
            <person name="Kiss E."/>
            <person name="Kuo A."/>
            <person name="Drula E."/>
            <person name="Kohler A."/>
            <person name="Sanchez-Garcia M."/>
            <person name="Morin E."/>
            <person name="Andreopoulos B."/>
            <person name="Barry K.W."/>
            <person name="Bonito G."/>
            <person name="Buee M."/>
            <person name="Carver A."/>
            <person name="Chen C."/>
            <person name="Cichocki N."/>
            <person name="Clum A."/>
            <person name="Culley D."/>
            <person name="Crous P.W."/>
            <person name="Fauchery L."/>
            <person name="Girlanda M."/>
            <person name="Hayes R.D."/>
            <person name="Keri Z."/>
            <person name="LaButti K."/>
            <person name="Lipzen A."/>
            <person name="Lombard V."/>
            <person name="Magnuson J."/>
            <person name="Maillard F."/>
            <person name="Murat C."/>
            <person name="Nolan M."/>
            <person name="Ohm R.A."/>
            <person name="Pangilinan J."/>
            <person name="Pereira M.F."/>
            <person name="Perotto S."/>
            <person name="Peter M."/>
            <person name="Pfister S."/>
            <person name="Riley R."/>
            <person name="Sitrit Y."/>
            <person name="Stielow J.B."/>
            <person name="Szollosi G."/>
            <person name="Zifcakova L."/>
            <person name="Stursova M."/>
            <person name="Spatafora J.W."/>
            <person name="Tedersoo L."/>
            <person name="Vaario L.M."/>
            <person name="Yamada A."/>
            <person name="Yan M."/>
            <person name="Wang P."/>
            <person name="Xu J."/>
            <person name="Bruns T."/>
            <person name="Baldrian P."/>
            <person name="Vilgalys R."/>
            <person name="Dunand C."/>
            <person name="Henrissat B."/>
            <person name="Grigoriev I.V."/>
            <person name="Hibbett D."/>
            <person name="Nagy L.G."/>
            <person name="Martin F.M."/>
        </authorList>
    </citation>
    <scope>NUCLEOTIDE SEQUENCE</scope>
    <source>
        <strain evidence="2">UP504</strain>
    </source>
</reference>
<dbReference type="Proteomes" id="UP000886523">
    <property type="component" value="Unassembled WGS sequence"/>
</dbReference>
<dbReference type="EMBL" id="MU129079">
    <property type="protein sequence ID" value="KAF9507505.1"/>
    <property type="molecule type" value="Genomic_DNA"/>
</dbReference>
<feature type="compositionally biased region" description="Acidic residues" evidence="1">
    <location>
        <begin position="366"/>
        <end position="377"/>
    </location>
</feature>
<dbReference type="OrthoDB" id="6475906at2759"/>
<dbReference type="AlphaFoldDB" id="A0A9P6DRE6"/>
<feature type="region of interest" description="Disordered" evidence="1">
    <location>
        <begin position="454"/>
        <end position="476"/>
    </location>
</feature>
<organism evidence="2 3">
    <name type="scientific">Hydnum rufescens UP504</name>
    <dbReference type="NCBI Taxonomy" id="1448309"/>
    <lineage>
        <taxon>Eukaryota</taxon>
        <taxon>Fungi</taxon>
        <taxon>Dikarya</taxon>
        <taxon>Basidiomycota</taxon>
        <taxon>Agaricomycotina</taxon>
        <taxon>Agaricomycetes</taxon>
        <taxon>Cantharellales</taxon>
        <taxon>Hydnaceae</taxon>
        <taxon>Hydnum</taxon>
    </lineage>
</organism>
<evidence type="ECO:0000313" key="3">
    <source>
        <dbReference type="Proteomes" id="UP000886523"/>
    </source>
</evidence>
<comment type="caution">
    <text evidence="2">The sequence shown here is derived from an EMBL/GenBank/DDBJ whole genome shotgun (WGS) entry which is preliminary data.</text>
</comment>
<sequence length="476" mass="52268">MSTRGALGASTSDNLWKKSDVVMPANDASLSIESNPVANRVAPSTSSAQSLVSTSLQQVFSPSLDSRTPEIQKMDTRLQTGPQISVRRVRHRSRLSIRDRTQPSNHKSPSSSQISPRSIFLTCETRELVAIIEARQSNPPTCDCFEQIHSRRLAPAPDLDLDGGYAMTSRVWKCDCSIPLDHPALFKPWKLWDVDRDERTGLVSAPGEEFGEHSNTTRVPEEVGMPVVSCTQGSRSIDGGEKCADEDHTRNASPPPIFGWPANMAISTVDDDLFSAEYDLGDAETDLYLCADANKLDCESPQDEDNETSSSIPTVPQSPESRHAPTSGNTLLISPEISLTSYRDSPDFGSATSSRYFSSSTSTYCTDDDDDDDEDDYTGSFPFTPRSLPFTSPSSFSYSASPTVRTNNRKRFPIGTPSDIISVSRYRHPQPLSIGPRQVRTIFLDTPYYIEVDRSPPLSSSLRRGNDLEDVFGGGT</sequence>
<feature type="compositionally biased region" description="Low complexity" evidence="1">
    <location>
        <begin position="350"/>
        <end position="365"/>
    </location>
</feature>
<feature type="compositionally biased region" description="Basic and acidic residues" evidence="1">
    <location>
        <begin position="238"/>
        <end position="250"/>
    </location>
</feature>